<organism evidence="6 7">
    <name type="scientific">Sphingobacterium athyrii</name>
    <dbReference type="NCBI Taxonomy" id="2152717"/>
    <lineage>
        <taxon>Bacteria</taxon>
        <taxon>Pseudomonadati</taxon>
        <taxon>Bacteroidota</taxon>
        <taxon>Sphingobacteriia</taxon>
        <taxon>Sphingobacteriales</taxon>
        <taxon>Sphingobacteriaceae</taxon>
        <taxon>Sphingobacterium</taxon>
    </lineage>
</organism>
<dbReference type="InterPro" id="IPR001647">
    <property type="entry name" value="HTH_TetR"/>
</dbReference>
<dbReference type="PANTHER" id="PTHR47506">
    <property type="entry name" value="TRANSCRIPTIONAL REGULATORY PROTEIN"/>
    <property type="match status" value="1"/>
</dbReference>
<sequence>MSKAQAIRSDILRRAMKLIYRQGFQSTSIDDILATTHVTKEVFYYHFKNKEEMGIRLFLGYMD</sequence>
<name>A0A363P103_9SPHI</name>
<evidence type="ECO:0000256" key="4">
    <source>
        <dbReference type="PROSITE-ProRule" id="PRU00335"/>
    </source>
</evidence>
<evidence type="ECO:0000256" key="1">
    <source>
        <dbReference type="ARBA" id="ARBA00023015"/>
    </source>
</evidence>
<evidence type="ECO:0000313" key="7">
    <source>
        <dbReference type="Proteomes" id="UP000250831"/>
    </source>
</evidence>
<evidence type="ECO:0000256" key="2">
    <source>
        <dbReference type="ARBA" id="ARBA00023125"/>
    </source>
</evidence>
<evidence type="ECO:0000256" key="3">
    <source>
        <dbReference type="ARBA" id="ARBA00023163"/>
    </source>
</evidence>
<evidence type="ECO:0000313" key="6">
    <source>
        <dbReference type="EMBL" id="PUV26670.1"/>
    </source>
</evidence>
<keyword evidence="3" id="KW-0804">Transcription</keyword>
<dbReference type="InterPro" id="IPR009057">
    <property type="entry name" value="Homeodomain-like_sf"/>
</dbReference>
<keyword evidence="2 4" id="KW-0238">DNA-binding</keyword>
<dbReference type="Proteomes" id="UP000250831">
    <property type="component" value="Unassembled WGS sequence"/>
</dbReference>
<dbReference type="OrthoDB" id="9798857at2"/>
<dbReference type="PRINTS" id="PR00455">
    <property type="entry name" value="HTHTETR"/>
</dbReference>
<dbReference type="RefSeq" id="WP_108632955.1">
    <property type="nucleotide sequence ID" value="NZ_QCXX01000001.1"/>
</dbReference>
<keyword evidence="1" id="KW-0805">Transcription regulation</keyword>
<dbReference type="AlphaFoldDB" id="A0A363P103"/>
<dbReference type="SUPFAM" id="SSF46689">
    <property type="entry name" value="Homeodomain-like"/>
    <property type="match status" value="1"/>
</dbReference>
<dbReference type="PROSITE" id="PS50977">
    <property type="entry name" value="HTH_TETR_2"/>
    <property type="match status" value="1"/>
</dbReference>
<reference evidence="6 7" key="1">
    <citation type="submission" date="2018-04" db="EMBL/GenBank/DDBJ databases">
        <title>Sphingobacterium sp. M46 Genome.</title>
        <authorList>
            <person name="Cheng J."/>
            <person name="Li Y."/>
        </authorList>
    </citation>
    <scope>NUCLEOTIDE SEQUENCE [LARGE SCALE GENOMIC DNA]</scope>
    <source>
        <strain evidence="6 7">M46</strain>
    </source>
</reference>
<feature type="domain" description="HTH tetR-type" evidence="5">
    <location>
        <begin position="5"/>
        <end position="63"/>
    </location>
</feature>
<accession>A0A363P103</accession>
<evidence type="ECO:0000259" key="5">
    <source>
        <dbReference type="PROSITE" id="PS50977"/>
    </source>
</evidence>
<dbReference type="PANTHER" id="PTHR47506:SF6">
    <property type="entry name" value="HTH-TYPE TRANSCRIPTIONAL REPRESSOR NEMR"/>
    <property type="match status" value="1"/>
</dbReference>
<dbReference type="EMBL" id="QCXX01000001">
    <property type="protein sequence ID" value="PUV26670.1"/>
    <property type="molecule type" value="Genomic_DNA"/>
</dbReference>
<comment type="caution">
    <text evidence="6">The sequence shown here is derived from an EMBL/GenBank/DDBJ whole genome shotgun (WGS) entry which is preliminary data.</text>
</comment>
<keyword evidence="7" id="KW-1185">Reference proteome</keyword>
<feature type="DNA-binding region" description="H-T-H motif" evidence="4">
    <location>
        <begin position="28"/>
        <end position="47"/>
    </location>
</feature>
<gene>
    <name evidence="6" type="ORF">DCO56_05360</name>
</gene>
<proteinExistence type="predicted"/>
<protein>
    <recommendedName>
        <fullName evidence="5">HTH tetR-type domain-containing protein</fullName>
    </recommendedName>
</protein>
<dbReference type="GO" id="GO:0003677">
    <property type="term" value="F:DNA binding"/>
    <property type="evidence" value="ECO:0007669"/>
    <property type="project" value="UniProtKB-UniRule"/>
</dbReference>
<dbReference type="Gene3D" id="1.10.357.10">
    <property type="entry name" value="Tetracycline Repressor, domain 2"/>
    <property type="match status" value="1"/>
</dbReference>
<dbReference type="Pfam" id="PF00440">
    <property type="entry name" value="TetR_N"/>
    <property type="match status" value="1"/>
</dbReference>